<accession>A0AAQ3R8K1</accession>
<evidence type="ECO:0000313" key="2">
    <source>
        <dbReference type="EMBL" id="WPH01829.1"/>
    </source>
</evidence>
<evidence type="ECO:0000256" key="1">
    <source>
        <dbReference type="SAM" id="MobiDB-lite"/>
    </source>
</evidence>
<proteinExistence type="predicted"/>
<dbReference type="EMBL" id="CP138585">
    <property type="protein sequence ID" value="WPH01829.1"/>
    <property type="molecule type" value="Genomic_DNA"/>
</dbReference>
<dbReference type="InterPro" id="IPR053203">
    <property type="entry name" value="Cisplatin_resist-associated"/>
</dbReference>
<name>A0AAQ3R8K1_9PEZI</name>
<organism evidence="2 3">
    <name type="scientific">Acrodontium crateriforme</name>
    <dbReference type="NCBI Taxonomy" id="150365"/>
    <lineage>
        <taxon>Eukaryota</taxon>
        <taxon>Fungi</taxon>
        <taxon>Dikarya</taxon>
        <taxon>Ascomycota</taxon>
        <taxon>Pezizomycotina</taxon>
        <taxon>Dothideomycetes</taxon>
        <taxon>Dothideomycetidae</taxon>
        <taxon>Mycosphaerellales</taxon>
        <taxon>Teratosphaeriaceae</taxon>
        <taxon>Acrodontium</taxon>
    </lineage>
</organism>
<sequence length="153" mass="16370">MPGNYSVTEPHPSVAKSSVYIGGGRGGAGNYKKYSSEELSKGPDATGPPARISLTRPFKRMVVGGRGGAGNVYSPDEMTQEPMFFFDEEMEKRHSAPVYHIGRGGAANFVNPSTMQRTTRAGSSDSAMSINTQSSTNSMRNAVGIMTRKLSNK</sequence>
<feature type="compositionally biased region" description="Polar residues" evidence="1">
    <location>
        <begin position="116"/>
        <end position="140"/>
    </location>
</feature>
<dbReference type="PANTHER" id="PTHR34693:SF2">
    <property type="entry name" value="DUF3602 DOMAIN-CONTAINING PROTEIN"/>
    <property type="match status" value="1"/>
</dbReference>
<dbReference type="AlphaFoldDB" id="A0AAQ3R8K1"/>
<dbReference type="Pfam" id="PF12223">
    <property type="entry name" value="DUF3602"/>
    <property type="match status" value="1"/>
</dbReference>
<reference evidence="2 3" key="1">
    <citation type="submission" date="2023-11" db="EMBL/GenBank/DDBJ databases">
        <title>An acidophilic fungus is an integral part of prey digestion in a carnivorous sundew plant.</title>
        <authorList>
            <person name="Tsai I.J."/>
        </authorList>
    </citation>
    <scope>NUCLEOTIDE SEQUENCE [LARGE SCALE GENOMIC DNA]</scope>
    <source>
        <strain evidence="2">169a</strain>
    </source>
</reference>
<keyword evidence="3" id="KW-1185">Reference proteome</keyword>
<feature type="region of interest" description="Disordered" evidence="1">
    <location>
        <begin position="116"/>
        <end position="153"/>
    </location>
</feature>
<dbReference type="Proteomes" id="UP001303373">
    <property type="component" value="Chromosome 6"/>
</dbReference>
<dbReference type="InterPro" id="IPR022024">
    <property type="entry name" value="DUF3602"/>
</dbReference>
<dbReference type="PANTHER" id="PTHR34693">
    <property type="entry name" value="PROTEIN PAR32"/>
    <property type="match status" value="1"/>
</dbReference>
<gene>
    <name evidence="2" type="ORF">R9X50_00468300</name>
</gene>
<evidence type="ECO:0000313" key="3">
    <source>
        <dbReference type="Proteomes" id="UP001303373"/>
    </source>
</evidence>
<protein>
    <submittedName>
        <fullName evidence="2">Uncharacterized protein</fullName>
    </submittedName>
</protein>